<gene>
    <name evidence="1" type="ORF">PMAYCL1PPCAC_30849</name>
</gene>
<feature type="non-terminal residue" evidence="1">
    <location>
        <position position="1"/>
    </location>
</feature>
<evidence type="ECO:0000313" key="1">
    <source>
        <dbReference type="EMBL" id="GMR60654.1"/>
    </source>
</evidence>
<reference evidence="2" key="1">
    <citation type="submission" date="2022-10" db="EMBL/GenBank/DDBJ databases">
        <title>Genome assembly of Pristionchus species.</title>
        <authorList>
            <person name="Yoshida K."/>
            <person name="Sommer R.J."/>
        </authorList>
    </citation>
    <scope>NUCLEOTIDE SEQUENCE [LARGE SCALE GENOMIC DNA]</scope>
    <source>
        <strain evidence="2">RS5460</strain>
    </source>
</reference>
<accession>A0AAN5DF42</accession>
<sequence>PCTAPGPDTFVKVECPDEGTTAVQLSTEPTTTTTTGPKYKDCASCPHLPVSSSCPASSACETKNLTYETL</sequence>
<protein>
    <submittedName>
        <fullName evidence="1">Uncharacterized protein</fullName>
    </submittedName>
</protein>
<dbReference type="Proteomes" id="UP001328107">
    <property type="component" value="Unassembled WGS sequence"/>
</dbReference>
<dbReference type="EMBL" id="BTRK01000006">
    <property type="protein sequence ID" value="GMR60654.1"/>
    <property type="molecule type" value="Genomic_DNA"/>
</dbReference>
<keyword evidence="2" id="KW-1185">Reference proteome</keyword>
<dbReference type="AlphaFoldDB" id="A0AAN5DF42"/>
<evidence type="ECO:0000313" key="2">
    <source>
        <dbReference type="Proteomes" id="UP001328107"/>
    </source>
</evidence>
<proteinExistence type="predicted"/>
<organism evidence="1 2">
    <name type="scientific">Pristionchus mayeri</name>
    <dbReference type="NCBI Taxonomy" id="1317129"/>
    <lineage>
        <taxon>Eukaryota</taxon>
        <taxon>Metazoa</taxon>
        <taxon>Ecdysozoa</taxon>
        <taxon>Nematoda</taxon>
        <taxon>Chromadorea</taxon>
        <taxon>Rhabditida</taxon>
        <taxon>Rhabditina</taxon>
        <taxon>Diplogasteromorpha</taxon>
        <taxon>Diplogasteroidea</taxon>
        <taxon>Neodiplogasteridae</taxon>
        <taxon>Pristionchus</taxon>
    </lineage>
</organism>
<feature type="non-terminal residue" evidence="1">
    <location>
        <position position="70"/>
    </location>
</feature>
<name>A0AAN5DF42_9BILA</name>
<comment type="caution">
    <text evidence="1">The sequence shown here is derived from an EMBL/GenBank/DDBJ whole genome shotgun (WGS) entry which is preliminary data.</text>
</comment>